<evidence type="ECO:0000313" key="10">
    <source>
        <dbReference type="Proteomes" id="UP000283530"/>
    </source>
</evidence>
<proteinExistence type="inferred from homology"/>
<dbReference type="Proteomes" id="UP000283530">
    <property type="component" value="Unassembled WGS sequence"/>
</dbReference>
<name>A0A443NKI1_9MAGN</name>
<dbReference type="OrthoDB" id="274828at2759"/>
<dbReference type="EMBL" id="QPKB01000003">
    <property type="protein sequence ID" value="RWR78998.1"/>
    <property type="molecule type" value="Genomic_DNA"/>
</dbReference>
<dbReference type="GO" id="GO:0005763">
    <property type="term" value="C:mitochondrial small ribosomal subunit"/>
    <property type="evidence" value="ECO:0007669"/>
    <property type="project" value="TreeGrafter"/>
</dbReference>
<dbReference type="PANTHER" id="PTHR12810">
    <property type="entry name" value="MITOCHONDRIAL 28S RIBOSOMAL PROTEIN S29"/>
    <property type="match status" value="1"/>
</dbReference>
<comment type="caution">
    <text evidence="9">The sequence shown here is derived from an EMBL/GenBank/DDBJ whole genome shotgun (WGS) entry which is preliminary data.</text>
</comment>
<sequence>MHLRCILQAAAAAAARKTLKPSQNPFLIIPTIPKLSPLSPLSSFYSSKTAAAKSKSKSKPKSKDKSAKESSTATKDDDAFPGTEDLDAEDADPEDLSNVADPPPPIDKTLDVGPKGLPLFAKTRSIAELGRKDACTYMDFSLADLIAVLAEGLPSGMKREFKETRRSALLVRQNFLDLRDNFRRIVDPPLHNKGVKVRKQIVLDGPVSCGKSIALAMLVHWARSEGWLVLYVPQGKEWTHGGFFYKHPDTGLWDTPIQAAKILQDFLKFNKSRLEQLKCQCYDPIPLGEGAGVGWMRGADSMAMPEGSSLFDLIQTGLTYTHAAVGVVVRLRKELSMVKDVPVLIAIDQYNSWFTFSDYQEPVTPRSCRPIHARELSTVNAYRSMMNDDMMVGAFSHSTAVGKLRKDLPDVPLDARINLPRYSLDEAATVCHYYLRQRVIRPDAFSEEKWKKIYYLSNGNGSEMRWLVPFM</sequence>
<keyword evidence="5" id="KW-0496">Mitochondrion</keyword>
<evidence type="ECO:0000256" key="6">
    <source>
        <dbReference type="ARBA" id="ARBA00023274"/>
    </source>
</evidence>
<comment type="similarity">
    <text evidence="2">Belongs to the mitochondrion-specific ribosomal protein mS29 family.</text>
</comment>
<keyword evidence="6" id="KW-0687">Ribonucleoprotein</keyword>
<evidence type="ECO:0000256" key="1">
    <source>
        <dbReference type="ARBA" id="ARBA00004173"/>
    </source>
</evidence>
<dbReference type="Pfam" id="PF10236">
    <property type="entry name" value="DAP3"/>
    <property type="match status" value="1"/>
</dbReference>
<evidence type="ECO:0000256" key="8">
    <source>
        <dbReference type="SAM" id="MobiDB-lite"/>
    </source>
</evidence>
<dbReference type="AlphaFoldDB" id="A0A443NKI1"/>
<dbReference type="STRING" id="337451.A0A443NKI1"/>
<evidence type="ECO:0000313" key="9">
    <source>
        <dbReference type="EMBL" id="RWR78998.1"/>
    </source>
</evidence>
<gene>
    <name evidence="9" type="ORF">CKAN_00755300</name>
</gene>
<organism evidence="9 10">
    <name type="scientific">Cinnamomum micranthum f. kanehirae</name>
    <dbReference type="NCBI Taxonomy" id="337451"/>
    <lineage>
        <taxon>Eukaryota</taxon>
        <taxon>Viridiplantae</taxon>
        <taxon>Streptophyta</taxon>
        <taxon>Embryophyta</taxon>
        <taxon>Tracheophyta</taxon>
        <taxon>Spermatophyta</taxon>
        <taxon>Magnoliopsida</taxon>
        <taxon>Magnoliidae</taxon>
        <taxon>Laurales</taxon>
        <taxon>Lauraceae</taxon>
        <taxon>Cinnamomum</taxon>
    </lineage>
</organism>
<keyword evidence="4 9" id="KW-0689">Ribosomal protein</keyword>
<feature type="compositionally biased region" description="Acidic residues" evidence="8">
    <location>
        <begin position="84"/>
        <end position="95"/>
    </location>
</feature>
<evidence type="ECO:0000256" key="4">
    <source>
        <dbReference type="ARBA" id="ARBA00022980"/>
    </source>
</evidence>
<dbReference type="PANTHER" id="PTHR12810:SF0">
    <property type="entry name" value="SMALL RIBOSOMAL SUBUNIT PROTEIN MS29"/>
    <property type="match status" value="1"/>
</dbReference>
<keyword evidence="10" id="KW-1185">Reference proteome</keyword>
<evidence type="ECO:0000256" key="2">
    <source>
        <dbReference type="ARBA" id="ARBA00009863"/>
    </source>
</evidence>
<protein>
    <recommendedName>
        <fullName evidence="7">Small ribosomal subunit protein mS29</fullName>
    </recommendedName>
</protein>
<feature type="region of interest" description="Disordered" evidence="8">
    <location>
        <begin position="50"/>
        <end position="113"/>
    </location>
</feature>
<comment type="subcellular location">
    <subcellularLocation>
        <location evidence="1">Mitochondrion</location>
    </subcellularLocation>
</comment>
<dbReference type="GO" id="GO:0003735">
    <property type="term" value="F:structural constituent of ribosome"/>
    <property type="evidence" value="ECO:0007669"/>
    <property type="project" value="TreeGrafter"/>
</dbReference>
<evidence type="ECO:0000256" key="3">
    <source>
        <dbReference type="ARBA" id="ARBA00022946"/>
    </source>
</evidence>
<evidence type="ECO:0000256" key="5">
    <source>
        <dbReference type="ARBA" id="ARBA00023128"/>
    </source>
</evidence>
<reference evidence="9 10" key="1">
    <citation type="journal article" date="2019" name="Nat. Plants">
        <title>Stout camphor tree genome fills gaps in understanding of flowering plant genome evolution.</title>
        <authorList>
            <person name="Chaw S.M."/>
            <person name="Liu Y.C."/>
            <person name="Wu Y.W."/>
            <person name="Wang H.Y."/>
            <person name="Lin C.I."/>
            <person name="Wu C.S."/>
            <person name="Ke H.M."/>
            <person name="Chang L.Y."/>
            <person name="Hsu C.Y."/>
            <person name="Yang H.T."/>
            <person name="Sudianto E."/>
            <person name="Hsu M.H."/>
            <person name="Wu K.P."/>
            <person name="Wang L.N."/>
            <person name="Leebens-Mack J.H."/>
            <person name="Tsai I.J."/>
        </authorList>
    </citation>
    <scope>NUCLEOTIDE SEQUENCE [LARGE SCALE GENOMIC DNA]</scope>
    <source>
        <strain evidence="10">cv. Chaw 1501</strain>
        <tissue evidence="9">Young leaves</tissue>
    </source>
</reference>
<evidence type="ECO:0000256" key="7">
    <source>
        <dbReference type="ARBA" id="ARBA00035140"/>
    </source>
</evidence>
<feature type="compositionally biased region" description="Basic and acidic residues" evidence="8">
    <location>
        <begin position="61"/>
        <end position="78"/>
    </location>
</feature>
<accession>A0A443NKI1</accession>
<dbReference type="InterPro" id="IPR019368">
    <property type="entry name" value="Ribosomal_mS29"/>
</dbReference>
<keyword evidence="3" id="KW-0809">Transit peptide</keyword>